<feature type="transmembrane region" description="Helical" evidence="7">
    <location>
        <begin position="203"/>
        <end position="224"/>
    </location>
</feature>
<dbReference type="InterPro" id="IPR011701">
    <property type="entry name" value="MFS"/>
</dbReference>
<dbReference type="PRINTS" id="PR01036">
    <property type="entry name" value="TCRTETB"/>
</dbReference>
<dbReference type="EMBL" id="JBDZYD010000015">
    <property type="protein sequence ID" value="MEQ0564486.1"/>
    <property type="molecule type" value="Genomic_DNA"/>
</dbReference>
<proteinExistence type="predicted"/>
<sequence>MTRTLEPGQAVKPGIALAVISAATLMSQVDTTIVNVALPGIQRSLGFSGSGLEWVVTAYSLTFGGFLLLGGRAGDLLGHRRVFLSGILVFTVASAAGGFATAPWWLVVCRALQGIGGAAAVPTALSLIAVTFPEGPPRARALGIYSAVVTAGGALGLLAGGLVGTYLSWHWVMWVNVPVGVFVLLIGRRVLAGTEGVGGRLDLPGALTGTLGITLLVHGLITGATDHSGVSHWQDGTVVAALACAVVFLAAFVVIEKRTRNALVPLRIFADRLRSGILVVSALTTTATFGLYFFLTIFMQDVWRFSPFQTALVYLPLTGVVVAGIRLGSWSLTRSEPFRLVVAGLAVAAAGMCWLSWLGGATADLTGLLVPALLIHAGLGFSSVPMTVLALRGVAPGESGLVSGILGAAKQVGGATGLAVLGTVIWATTASSTGATARQALATGVGRGIAVACGLMVLALLLVVLTMRRGGKAARQSGSDPGRGNGIREED</sequence>
<dbReference type="SUPFAM" id="SSF103473">
    <property type="entry name" value="MFS general substrate transporter"/>
    <property type="match status" value="1"/>
</dbReference>
<evidence type="ECO:0000259" key="8">
    <source>
        <dbReference type="PROSITE" id="PS50850"/>
    </source>
</evidence>
<dbReference type="PROSITE" id="PS50850">
    <property type="entry name" value="MFS"/>
    <property type="match status" value="1"/>
</dbReference>
<gene>
    <name evidence="9" type="ORF">ABJI51_35880</name>
</gene>
<evidence type="ECO:0000256" key="7">
    <source>
        <dbReference type="SAM" id="Phobius"/>
    </source>
</evidence>
<keyword evidence="10" id="KW-1185">Reference proteome</keyword>
<dbReference type="InterPro" id="IPR020846">
    <property type="entry name" value="MFS_dom"/>
</dbReference>
<feature type="transmembrane region" description="Helical" evidence="7">
    <location>
        <begin position="52"/>
        <end position="70"/>
    </location>
</feature>
<dbReference type="PANTHER" id="PTHR42718:SF46">
    <property type="entry name" value="BLR6921 PROTEIN"/>
    <property type="match status" value="1"/>
</dbReference>
<feature type="transmembrane region" description="Helical" evidence="7">
    <location>
        <begin position="340"/>
        <end position="357"/>
    </location>
</feature>
<organism evidence="9 10">
    <name type="scientific">Amycolatopsis melonis</name>
    <dbReference type="NCBI Taxonomy" id="3156488"/>
    <lineage>
        <taxon>Bacteria</taxon>
        <taxon>Bacillati</taxon>
        <taxon>Actinomycetota</taxon>
        <taxon>Actinomycetes</taxon>
        <taxon>Pseudonocardiales</taxon>
        <taxon>Pseudonocardiaceae</taxon>
        <taxon>Amycolatopsis</taxon>
    </lineage>
</organism>
<feature type="transmembrane region" description="Helical" evidence="7">
    <location>
        <begin position="142"/>
        <end position="163"/>
    </location>
</feature>
<evidence type="ECO:0000256" key="4">
    <source>
        <dbReference type="ARBA" id="ARBA00022692"/>
    </source>
</evidence>
<comment type="subcellular location">
    <subcellularLocation>
        <location evidence="1">Cell membrane</location>
        <topology evidence="1">Multi-pass membrane protein</topology>
    </subcellularLocation>
</comment>
<name>A0ABV0LQR2_9PSEU</name>
<protein>
    <submittedName>
        <fullName evidence="9">MFS transporter</fullName>
    </submittedName>
</protein>
<evidence type="ECO:0000256" key="1">
    <source>
        <dbReference type="ARBA" id="ARBA00004651"/>
    </source>
</evidence>
<comment type="caution">
    <text evidence="9">The sequence shown here is derived from an EMBL/GenBank/DDBJ whole genome shotgun (WGS) entry which is preliminary data.</text>
</comment>
<keyword evidence="3" id="KW-1003">Cell membrane</keyword>
<evidence type="ECO:0000313" key="10">
    <source>
        <dbReference type="Proteomes" id="UP001440984"/>
    </source>
</evidence>
<dbReference type="Gene3D" id="1.20.1720.10">
    <property type="entry name" value="Multidrug resistance protein D"/>
    <property type="match status" value="1"/>
</dbReference>
<feature type="transmembrane region" description="Helical" evidence="7">
    <location>
        <begin position="412"/>
        <end position="429"/>
    </location>
</feature>
<dbReference type="Pfam" id="PF07690">
    <property type="entry name" value="MFS_1"/>
    <property type="match status" value="1"/>
</dbReference>
<dbReference type="RefSeq" id="WP_348955544.1">
    <property type="nucleotide sequence ID" value="NZ_JBDZYD010000015.1"/>
</dbReference>
<keyword evidence="5 7" id="KW-1133">Transmembrane helix</keyword>
<reference evidence="9 10" key="1">
    <citation type="submission" date="2024-05" db="EMBL/GenBank/DDBJ databases">
        <authorList>
            <person name="Zhao H."/>
            <person name="Xu Y."/>
            <person name="Lin S."/>
            <person name="Spain J.C."/>
            <person name="Zhou N.-Y."/>
        </authorList>
    </citation>
    <scope>NUCLEOTIDE SEQUENCE [LARGE SCALE GENOMIC DNA]</scope>
    <source>
        <strain evidence="9 10">NEAU-NG30</strain>
    </source>
</reference>
<evidence type="ECO:0000256" key="2">
    <source>
        <dbReference type="ARBA" id="ARBA00022448"/>
    </source>
</evidence>
<feature type="transmembrane region" description="Helical" evidence="7">
    <location>
        <begin position="169"/>
        <end position="191"/>
    </location>
</feature>
<dbReference type="Proteomes" id="UP001440984">
    <property type="component" value="Unassembled WGS sequence"/>
</dbReference>
<dbReference type="CDD" id="cd17321">
    <property type="entry name" value="MFS_MMR_MDR_like"/>
    <property type="match status" value="1"/>
</dbReference>
<feature type="transmembrane region" description="Helical" evidence="7">
    <location>
        <begin position="449"/>
        <end position="467"/>
    </location>
</feature>
<dbReference type="Gene3D" id="1.20.1250.20">
    <property type="entry name" value="MFS general substrate transporter like domains"/>
    <property type="match status" value="1"/>
</dbReference>
<keyword evidence="4 7" id="KW-0812">Transmembrane</keyword>
<feature type="transmembrane region" description="Helical" evidence="7">
    <location>
        <begin position="311"/>
        <end position="328"/>
    </location>
</feature>
<evidence type="ECO:0000313" key="9">
    <source>
        <dbReference type="EMBL" id="MEQ0564486.1"/>
    </source>
</evidence>
<feature type="transmembrane region" description="Helical" evidence="7">
    <location>
        <begin position="276"/>
        <end position="299"/>
    </location>
</feature>
<feature type="transmembrane region" description="Helical" evidence="7">
    <location>
        <begin position="236"/>
        <end position="255"/>
    </location>
</feature>
<feature type="domain" description="Major facilitator superfamily (MFS) profile" evidence="8">
    <location>
        <begin position="16"/>
        <end position="471"/>
    </location>
</feature>
<accession>A0ABV0LQR2</accession>
<feature type="transmembrane region" description="Helical" evidence="7">
    <location>
        <begin position="82"/>
        <end position="105"/>
    </location>
</feature>
<dbReference type="InterPro" id="IPR036259">
    <property type="entry name" value="MFS_trans_sf"/>
</dbReference>
<evidence type="ECO:0000256" key="5">
    <source>
        <dbReference type="ARBA" id="ARBA00022989"/>
    </source>
</evidence>
<evidence type="ECO:0000256" key="6">
    <source>
        <dbReference type="ARBA" id="ARBA00023136"/>
    </source>
</evidence>
<feature type="transmembrane region" description="Helical" evidence="7">
    <location>
        <begin position="369"/>
        <end position="391"/>
    </location>
</feature>
<dbReference type="PANTHER" id="PTHR42718">
    <property type="entry name" value="MAJOR FACILITATOR SUPERFAMILY MULTIDRUG TRANSPORTER MFSC"/>
    <property type="match status" value="1"/>
</dbReference>
<feature type="transmembrane region" description="Helical" evidence="7">
    <location>
        <begin position="111"/>
        <end position="130"/>
    </location>
</feature>
<keyword evidence="6 7" id="KW-0472">Membrane</keyword>
<evidence type="ECO:0000256" key="3">
    <source>
        <dbReference type="ARBA" id="ARBA00022475"/>
    </source>
</evidence>
<keyword evidence="2" id="KW-0813">Transport</keyword>